<feature type="transmembrane region" description="Helical" evidence="5">
    <location>
        <begin position="69"/>
        <end position="87"/>
    </location>
</feature>
<evidence type="ECO:0000256" key="5">
    <source>
        <dbReference type="SAM" id="Phobius"/>
    </source>
</evidence>
<feature type="transmembrane region" description="Helical" evidence="5">
    <location>
        <begin position="42"/>
        <end position="63"/>
    </location>
</feature>
<dbReference type="KEGG" id="nah:F5544_21180"/>
<evidence type="ECO:0000256" key="2">
    <source>
        <dbReference type="ARBA" id="ARBA00022692"/>
    </source>
</evidence>
<sequence>METGYVVLSVSTAAMMLLAAWVDVGRAEWVRGNMAAYGVPEWALTALCVIKAVGGIGLLAGVWYPPLGLAAALGLAVYFVGAVVVVARARWYRHLRYPVPFLLLAAATTGFAVAVV</sequence>
<name>A0A6G9YFV1_9NOCA</name>
<dbReference type="RefSeq" id="WP_167474829.1">
    <property type="nucleotide sequence ID" value="NZ_CP046172.1"/>
</dbReference>
<keyword evidence="7" id="KW-1185">Reference proteome</keyword>
<feature type="transmembrane region" description="Helical" evidence="5">
    <location>
        <begin position="6"/>
        <end position="22"/>
    </location>
</feature>
<proteinExistence type="predicted"/>
<reference evidence="6 7" key="1">
    <citation type="journal article" date="2019" name="ACS Chem. Biol.">
        <title>Identification and Mobilization of a Cryptic Antibiotic Biosynthesis Gene Locus from a Human-Pathogenic Nocardia Isolate.</title>
        <authorList>
            <person name="Herisse M."/>
            <person name="Ishida K."/>
            <person name="Porter J.L."/>
            <person name="Howden B."/>
            <person name="Hertweck C."/>
            <person name="Stinear T.P."/>
            <person name="Pidot S.J."/>
        </authorList>
    </citation>
    <scope>NUCLEOTIDE SEQUENCE [LARGE SCALE GENOMIC DNA]</scope>
    <source>
        <strain evidence="6 7">AUSMDU00012717</strain>
    </source>
</reference>
<evidence type="ECO:0000313" key="7">
    <source>
        <dbReference type="Proteomes" id="UP000503540"/>
    </source>
</evidence>
<organism evidence="6 7">
    <name type="scientific">Nocardia arthritidis</name>
    <dbReference type="NCBI Taxonomy" id="228602"/>
    <lineage>
        <taxon>Bacteria</taxon>
        <taxon>Bacillati</taxon>
        <taxon>Actinomycetota</taxon>
        <taxon>Actinomycetes</taxon>
        <taxon>Mycobacteriales</taxon>
        <taxon>Nocardiaceae</taxon>
        <taxon>Nocardia</taxon>
    </lineage>
</organism>
<dbReference type="GO" id="GO:0016020">
    <property type="term" value="C:membrane"/>
    <property type="evidence" value="ECO:0007669"/>
    <property type="project" value="UniProtKB-SubCell"/>
</dbReference>
<dbReference type="AlphaFoldDB" id="A0A6G9YFV1"/>
<comment type="subcellular location">
    <subcellularLocation>
        <location evidence="1">Membrane</location>
        <topology evidence="1">Multi-pass membrane protein</topology>
    </subcellularLocation>
</comment>
<dbReference type="InterPro" id="IPR032808">
    <property type="entry name" value="DoxX"/>
</dbReference>
<evidence type="ECO:0000256" key="4">
    <source>
        <dbReference type="ARBA" id="ARBA00023136"/>
    </source>
</evidence>
<gene>
    <name evidence="6" type="ORF">F5544_21180</name>
</gene>
<accession>A0A6G9YFV1</accession>
<keyword evidence="4 5" id="KW-0472">Membrane</keyword>
<evidence type="ECO:0000256" key="1">
    <source>
        <dbReference type="ARBA" id="ARBA00004141"/>
    </source>
</evidence>
<feature type="transmembrane region" description="Helical" evidence="5">
    <location>
        <begin position="99"/>
        <end position="115"/>
    </location>
</feature>
<dbReference type="EMBL" id="CP046172">
    <property type="protein sequence ID" value="QIS12099.1"/>
    <property type="molecule type" value="Genomic_DNA"/>
</dbReference>
<evidence type="ECO:0000313" key="6">
    <source>
        <dbReference type="EMBL" id="QIS12099.1"/>
    </source>
</evidence>
<evidence type="ECO:0000256" key="3">
    <source>
        <dbReference type="ARBA" id="ARBA00022989"/>
    </source>
</evidence>
<keyword evidence="2 5" id="KW-0812">Transmembrane</keyword>
<keyword evidence="3 5" id="KW-1133">Transmembrane helix</keyword>
<dbReference type="Pfam" id="PF13564">
    <property type="entry name" value="DoxX_2"/>
    <property type="match status" value="1"/>
</dbReference>
<protein>
    <submittedName>
        <fullName evidence="6">DoxX family protein</fullName>
    </submittedName>
</protein>
<dbReference type="Proteomes" id="UP000503540">
    <property type="component" value="Chromosome"/>
</dbReference>